<feature type="domain" description="TPM" evidence="2">
    <location>
        <begin position="12"/>
        <end position="121"/>
    </location>
</feature>
<dbReference type="Gene3D" id="3.10.310.50">
    <property type="match status" value="1"/>
</dbReference>
<dbReference type="RefSeq" id="WP_221031467.1">
    <property type="nucleotide sequence ID" value="NZ_CP139781.1"/>
</dbReference>
<name>A0ABZ1C332_9BACT</name>
<dbReference type="PANTHER" id="PTHR30373:SF8">
    <property type="entry name" value="BLL7265 PROTEIN"/>
    <property type="match status" value="1"/>
</dbReference>
<sequence length="148" mass="16189">MSDLSVFNEQLDHERIEQAITAAELRTSGEIRVVLKAGEVDDPTAEAAAEFAKLAMHKTAERNAVLFLVAPEARKFAVFGDEGIHQKCPPDFWSEVAAAMQQHFRAGDPTTALVEGISRAGTLLGQEFPRQDDDVDELSNKVVTRPAN</sequence>
<reference evidence="3 4" key="1">
    <citation type="submission" date="2023-12" db="EMBL/GenBank/DDBJ databases">
        <title>Description of an unclassified Opitutus bacterium of Verrucomicrobiota.</title>
        <authorList>
            <person name="Zhang D.-F."/>
        </authorList>
    </citation>
    <scope>NUCLEOTIDE SEQUENCE [LARGE SCALE GENOMIC DNA]</scope>
    <source>
        <strain evidence="3 4">WL0086</strain>
    </source>
</reference>
<feature type="region of interest" description="Disordered" evidence="1">
    <location>
        <begin position="128"/>
        <end position="148"/>
    </location>
</feature>
<dbReference type="PANTHER" id="PTHR30373">
    <property type="entry name" value="UPF0603 PROTEIN YGCG"/>
    <property type="match status" value="1"/>
</dbReference>
<proteinExistence type="predicted"/>
<organism evidence="3 4">
    <name type="scientific">Actomonas aquatica</name>
    <dbReference type="NCBI Taxonomy" id="2866162"/>
    <lineage>
        <taxon>Bacteria</taxon>
        <taxon>Pseudomonadati</taxon>
        <taxon>Verrucomicrobiota</taxon>
        <taxon>Opitutia</taxon>
        <taxon>Opitutales</taxon>
        <taxon>Opitutaceae</taxon>
        <taxon>Actomonas</taxon>
    </lineage>
</organism>
<dbReference type="Pfam" id="PF04536">
    <property type="entry name" value="TPM_phosphatase"/>
    <property type="match status" value="1"/>
</dbReference>
<evidence type="ECO:0000259" key="2">
    <source>
        <dbReference type="Pfam" id="PF04536"/>
    </source>
</evidence>
<evidence type="ECO:0000313" key="3">
    <source>
        <dbReference type="EMBL" id="WRQ85954.1"/>
    </source>
</evidence>
<protein>
    <submittedName>
        <fullName evidence="3">TPM domain-containing protein</fullName>
    </submittedName>
</protein>
<accession>A0ABZ1C332</accession>
<keyword evidence="4" id="KW-1185">Reference proteome</keyword>
<evidence type="ECO:0000313" key="4">
    <source>
        <dbReference type="Proteomes" id="UP000738431"/>
    </source>
</evidence>
<dbReference type="EMBL" id="CP139781">
    <property type="protein sequence ID" value="WRQ85954.1"/>
    <property type="molecule type" value="Genomic_DNA"/>
</dbReference>
<dbReference type="InterPro" id="IPR007621">
    <property type="entry name" value="TPM_dom"/>
</dbReference>
<gene>
    <name evidence="3" type="ORF">K1X11_014165</name>
</gene>
<evidence type="ECO:0000256" key="1">
    <source>
        <dbReference type="SAM" id="MobiDB-lite"/>
    </source>
</evidence>
<dbReference type="Proteomes" id="UP000738431">
    <property type="component" value="Chromosome"/>
</dbReference>